<organism evidence="2 3">
    <name type="scientific">Acaryochloris marina (strain MBIC 11017)</name>
    <dbReference type="NCBI Taxonomy" id="329726"/>
    <lineage>
        <taxon>Bacteria</taxon>
        <taxon>Bacillati</taxon>
        <taxon>Cyanobacteriota</taxon>
        <taxon>Cyanophyceae</taxon>
        <taxon>Acaryochloridales</taxon>
        <taxon>Acaryochloridaceae</taxon>
        <taxon>Acaryochloris</taxon>
    </lineage>
</organism>
<dbReference type="InterPro" id="IPR050248">
    <property type="entry name" value="Polysacc_deacetylase_ArnD"/>
</dbReference>
<dbReference type="Proteomes" id="UP000000268">
    <property type="component" value="Plasmid pREB5"/>
</dbReference>
<evidence type="ECO:0000259" key="1">
    <source>
        <dbReference type="PROSITE" id="PS51677"/>
    </source>
</evidence>
<evidence type="ECO:0000313" key="3">
    <source>
        <dbReference type="Proteomes" id="UP000000268"/>
    </source>
</evidence>
<dbReference type="OrthoDB" id="9806342at2"/>
<dbReference type="PROSITE" id="PS51677">
    <property type="entry name" value="NODB"/>
    <property type="match status" value="1"/>
</dbReference>
<dbReference type="GO" id="GO:0016810">
    <property type="term" value="F:hydrolase activity, acting on carbon-nitrogen (but not peptide) bonds"/>
    <property type="evidence" value="ECO:0007669"/>
    <property type="project" value="InterPro"/>
</dbReference>
<dbReference type="CDD" id="cd10958">
    <property type="entry name" value="CE4_NodB_like_2"/>
    <property type="match status" value="1"/>
</dbReference>
<evidence type="ECO:0000313" key="2">
    <source>
        <dbReference type="EMBL" id="ABW32792.1"/>
    </source>
</evidence>
<accession>A8ZP56</accession>
<dbReference type="PANTHER" id="PTHR10587:SF137">
    <property type="entry name" value="4-DEOXY-4-FORMAMIDO-L-ARABINOSE-PHOSPHOUNDECAPRENOL DEFORMYLASE ARND-RELATED"/>
    <property type="match status" value="1"/>
</dbReference>
<dbReference type="Gene3D" id="3.20.20.370">
    <property type="entry name" value="Glycoside hydrolase/deacetylase"/>
    <property type="match status" value="1"/>
</dbReference>
<geneLocation type="plasmid" evidence="2 3">
    <name>pREB5</name>
</geneLocation>
<dbReference type="KEGG" id="amr:AM1_E0022"/>
<dbReference type="Pfam" id="PF01522">
    <property type="entry name" value="Polysacc_deac_1"/>
    <property type="match status" value="1"/>
</dbReference>
<dbReference type="RefSeq" id="WP_012168058.1">
    <property type="nucleotide sequence ID" value="NC_009930.1"/>
</dbReference>
<dbReference type="PANTHER" id="PTHR10587">
    <property type="entry name" value="GLYCOSYL TRANSFERASE-RELATED"/>
    <property type="match status" value="1"/>
</dbReference>
<dbReference type="SUPFAM" id="SSF88713">
    <property type="entry name" value="Glycoside hydrolase/deacetylase"/>
    <property type="match status" value="1"/>
</dbReference>
<dbReference type="InterPro" id="IPR002509">
    <property type="entry name" value="NODB_dom"/>
</dbReference>
<dbReference type="InterPro" id="IPR011330">
    <property type="entry name" value="Glyco_hydro/deAcase_b/a-brl"/>
</dbReference>
<feature type="domain" description="NodB homology" evidence="1">
    <location>
        <begin position="30"/>
        <end position="237"/>
    </location>
</feature>
<keyword evidence="3" id="KW-1185">Reference proteome</keyword>
<keyword evidence="2" id="KW-0614">Plasmid</keyword>
<reference evidence="2 3" key="1">
    <citation type="journal article" date="2008" name="Proc. Natl. Acad. Sci. U.S.A.">
        <title>Niche adaptation and genome expansion in the chlorophyll d-producing cyanobacterium Acaryochloris marina.</title>
        <authorList>
            <person name="Swingley W.D."/>
            <person name="Chen M."/>
            <person name="Cheung P.C."/>
            <person name="Conrad A.L."/>
            <person name="Dejesa L.C."/>
            <person name="Hao J."/>
            <person name="Honchak B.M."/>
            <person name="Karbach L.E."/>
            <person name="Kurdoglu A."/>
            <person name="Lahiri S."/>
            <person name="Mastrian S.D."/>
            <person name="Miyashita H."/>
            <person name="Page L."/>
            <person name="Ramakrishna P."/>
            <person name="Satoh S."/>
            <person name="Sattley W.M."/>
            <person name="Shimada Y."/>
            <person name="Taylor H.L."/>
            <person name="Tomo T."/>
            <person name="Tsuchiya T."/>
            <person name="Wang Z.T."/>
            <person name="Raymond J."/>
            <person name="Mimuro M."/>
            <person name="Blankenship R.E."/>
            <person name="Touchman J.W."/>
        </authorList>
    </citation>
    <scope>NUCLEOTIDE SEQUENCE [LARGE SCALE GENOMIC DNA]</scope>
    <source>
        <strain evidence="3">MBIC 11017</strain>
        <plasmid evidence="3">Plasmid pREB5</plasmid>
    </source>
</reference>
<dbReference type="AlphaFoldDB" id="A8ZP56"/>
<protein>
    <submittedName>
        <fullName evidence="2">Polysaccharide deacetylase</fullName>
    </submittedName>
</protein>
<proteinExistence type="predicted"/>
<sequence>MTNNKLSRYLVSQIAKKIPKAVFLKETNRKIISLTIDDIPAQNEDDKQSARKILEAIEAHNESFSTTVSATFFITTDHVKYESDKSKLDLDILKEISDKGHEIGNHGKIDRRHASLSKIEFETEFLEAHQFLSQHISQPVCWFRPGQGFFNKSMFDTLITVGQSLGYQEKFALASMIPFDTLKFLDDPDFTLKNIGRFTFPGSILLLHGGFSHQAINTVDVLNKLLPRLHEHNYQVVSLSKLMLS</sequence>
<name>A8ZP56_ACAM1</name>
<dbReference type="EMBL" id="CP000842">
    <property type="protein sequence ID" value="ABW32792.1"/>
    <property type="molecule type" value="Genomic_DNA"/>
</dbReference>
<gene>
    <name evidence="2" type="ordered locus">AM1_E0022</name>
</gene>
<dbReference type="GO" id="GO:0005975">
    <property type="term" value="P:carbohydrate metabolic process"/>
    <property type="evidence" value="ECO:0007669"/>
    <property type="project" value="InterPro"/>
</dbReference>
<dbReference type="HOGENOM" id="CLU_021264_0_3_3"/>